<evidence type="ECO:0000256" key="14">
    <source>
        <dbReference type="ARBA" id="ARBA00022777"/>
    </source>
</evidence>
<keyword evidence="11 25" id="KW-0732">Signal</keyword>
<dbReference type="Pfam" id="PF08263">
    <property type="entry name" value="LRRNT_2"/>
    <property type="match status" value="2"/>
</dbReference>
<keyword evidence="5" id="KW-0964">Secreted</keyword>
<dbReference type="SMART" id="SM00369">
    <property type="entry name" value="LRR_TYP"/>
    <property type="match status" value="15"/>
</dbReference>
<evidence type="ECO:0000256" key="19">
    <source>
        <dbReference type="ARBA" id="ARBA00023180"/>
    </source>
</evidence>
<dbReference type="GO" id="GO:0051707">
    <property type="term" value="P:response to other organism"/>
    <property type="evidence" value="ECO:0007669"/>
    <property type="project" value="UniProtKB-ARBA"/>
</dbReference>
<dbReference type="SUPFAM" id="SSF52058">
    <property type="entry name" value="L domain-like"/>
    <property type="match status" value="2"/>
</dbReference>
<keyword evidence="14" id="KW-0418">Kinase</keyword>
<keyword evidence="16 24" id="KW-1133">Transmembrane helix</keyword>
<comment type="subcellular location">
    <subcellularLocation>
        <location evidence="2">Cell membrane</location>
    </subcellularLocation>
    <subcellularLocation>
        <location evidence="3">Membrane</location>
        <topology evidence="3">Single-pass type I membrane protein</topology>
    </subcellularLocation>
    <subcellularLocation>
        <location evidence="1">Secreted</location>
        <location evidence="1">Cell wall</location>
    </subcellularLocation>
</comment>
<dbReference type="InterPro" id="IPR017441">
    <property type="entry name" value="Protein_kinase_ATP_BS"/>
</dbReference>
<keyword evidence="5" id="KW-0134">Cell wall</keyword>
<evidence type="ECO:0000256" key="17">
    <source>
        <dbReference type="ARBA" id="ARBA00023136"/>
    </source>
</evidence>
<evidence type="ECO:0000256" key="13">
    <source>
        <dbReference type="ARBA" id="ARBA00022741"/>
    </source>
</evidence>
<comment type="similarity">
    <text evidence="20">Belongs to the polygalacturonase-inhibiting protein family.</text>
</comment>
<gene>
    <name evidence="28" type="primary">LOC110771936</name>
</gene>
<dbReference type="InterPro" id="IPR001611">
    <property type="entry name" value="Leu-rich_rpt"/>
</dbReference>
<dbReference type="KEGG" id="pavi:110771936"/>
<dbReference type="SUPFAM" id="SSF52047">
    <property type="entry name" value="RNI-like"/>
    <property type="match status" value="1"/>
</dbReference>
<proteinExistence type="inferred from homology"/>
<feature type="transmembrane region" description="Helical" evidence="24">
    <location>
        <begin position="996"/>
        <end position="1020"/>
    </location>
</feature>
<keyword evidence="10 24" id="KW-0812">Transmembrane</keyword>
<dbReference type="PROSITE" id="PS50011">
    <property type="entry name" value="PROTEIN_KINASE_DOM"/>
    <property type="match status" value="1"/>
</dbReference>
<dbReference type="Pfam" id="PF00069">
    <property type="entry name" value="Pkinase"/>
    <property type="match status" value="1"/>
</dbReference>
<dbReference type="FunFam" id="3.30.200.20:FF:000309">
    <property type="entry name" value="Leucine-rich repeat receptor protein kinase MSP1"/>
    <property type="match status" value="1"/>
</dbReference>
<keyword evidence="19" id="KW-0325">Glycoprotein</keyword>
<evidence type="ECO:0000256" key="7">
    <source>
        <dbReference type="ARBA" id="ARBA00022553"/>
    </source>
</evidence>
<dbReference type="InterPro" id="IPR003591">
    <property type="entry name" value="Leu-rich_rpt_typical-subtyp"/>
</dbReference>
<name>A0A6P5TY95_PRUAV</name>
<feature type="chain" id="PRO_5027665232" description="non-specific serine/threonine protein kinase" evidence="25">
    <location>
        <begin position="33"/>
        <end position="1361"/>
    </location>
</feature>
<evidence type="ECO:0000256" key="22">
    <source>
        <dbReference type="ARBA" id="ARBA00048679"/>
    </source>
</evidence>
<dbReference type="FunFam" id="3.80.10.10:FF:000453">
    <property type="entry name" value="Leucine-rich receptor-like protein kinase family protein"/>
    <property type="match status" value="1"/>
</dbReference>
<dbReference type="GO" id="GO:0009791">
    <property type="term" value="P:post-embryonic development"/>
    <property type="evidence" value="ECO:0007669"/>
    <property type="project" value="UniProtKB-ARBA"/>
</dbReference>
<dbReference type="SMART" id="SM00365">
    <property type="entry name" value="LRR_SD22"/>
    <property type="match status" value="5"/>
</dbReference>
<dbReference type="RefSeq" id="XP_021831991.1">
    <property type="nucleotide sequence ID" value="XM_021976299.1"/>
</dbReference>
<dbReference type="GO" id="GO:0004674">
    <property type="term" value="F:protein serine/threonine kinase activity"/>
    <property type="evidence" value="ECO:0007669"/>
    <property type="project" value="UniProtKB-KW"/>
</dbReference>
<dbReference type="Pfam" id="PF13855">
    <property type="entry name" value="LRR_8"/>
    <property type="match status" value="1"/>
</dbReference>
<keyword evidence="8" id="KW-0433">Leucine-rich repeat</keyword>
<accession>A0A6P5TY95</accession>
<dbReference type="InterPro" id="IPR051716">
    <property type="entry name" value="Plant_RL_S/T_kinase"/>
</dbReference>
<protein>
    <recommendedName>
        <fullName evidence="4">non-specific serine/threonine protein kinase</fullName>
        <ecNumber evidence="4">2.7.11.1</ecNumber>
    </recommendedName>
</protein>
<evidence type="ECO:0000256" key="18">
    <source>
        <dbReference type="ARBA" id="ARBA00023170"/>
    </source>
</evidence>
<evidence type="ECO:0000256" key="20">
    <source>
        <dbReference type="ARBA" id="ARBA00038043"/>
    </source>
</evidence>
<evidence type="ECO:0000313" key="28">
    <source>
        <dbReference type="RefSeq" id="XP_021831991.1"/>
    </source>
</evidence>
<evidence type="ECO:0000256" key="15">
    <source>
        <dbReference type="ARBA" id="ARBA00022840"/>
    </source>
</evidence>
<dbReference type="Pfam" id="PF00560">
    <property type="entry name" value="LRR_1"/>
    <property type="match status" value="9"/>
</dbReference>
<keyword evidence="17 24" id="KW-0472">Membrane</keyword>
<keyword evidence="12" id="KW-0677">Repeat</keyword>
<reference evidence="28" key="1">
    <citation type="submission" date="2025-08" db="UniProtKB">
        <authorList>
            <consortium name="RefSeq"/>
        </authorList>
    </citation>
    <scope>IDENTIFICATION</scope>
</reference>
<feature type="signal peptide" evidence="25">
    <location>
        <begin position="1"/>
        <end position="32"/>
    </location>
</feature>
<dbReference type="FunFam" id="3.80.10.10:FF:000400">
    <property type="entry name" value="Nuclear pore complex protein NUP107"/>
    <property type="match status" value="2"/>
</dbReference>
<evidence type="ECO:0000259" key="26">
    <source>
        <dbReference type="PROSITE" id="PS50011"/>
    </source>
</evidence>
<dbReference type="GeneID" id="110771936"/>
<evidence type="ECO:0000256" key="24">
    <source>
        <dbReference type="SAM" id="Phobius"/>
    </source>
</evidence>
<dbReference type="InterPro" id="IPR008266">
    <property type="entry name" value="Tyr_kinase_AS"/>
</dbReference>
<feature type="domain" description="Protein kinase" evidence="26">
    <location>
        <begin position="1063"/>
        <end position="1344"/>
    </location>
</feature>
<evidence type="ECO:0000256" key="10">
    <source>
        <dbReference type="ARBA" id="ARBA00022692"/>
    </source>
</evidence>
<evidence type="ECO:0000256" key="12">
    <source>
        <dbReference type="ARBA" id="ARBA00022737"/>
    </source>
</evidence>
<dbReference type="InterPro" id="IPR000719">
    <property type="entry name" value="Prot_kinase_dom"/>
</dbReference>
<evidence type="ECO:0000256" key="3">
    <source>
        <dbReference type="ARBA" id="ARBA00004479"/>
    </source>
</evidence>
<dbReference type="FunFam" id="3.80.10.10:FF:000221">
    <property type="entry name" value="Leucine-rich repeat receptor-like protein kinase PXL1"/>
    <property type="match status" value="1"/>
</dbReference>
<keyword evidence="9" id="KW-0808">Transferase</keyword>
<dbReference type="Proteomes" id="UP000515124">
    <property type="component" value="Unplaced"/>
</dbReference>
<dbReference type="GO" id="GO:0005524">
    <property type="term" value="F:ATP binding"/>
    <property type="evidence" value="ECO:0007669"/>
    <property type="project" value="UniProtKB-UniRule"/>
</dbReference>
<dbReference type="SUPFAM" id="SSF56112">
    <property type="entry name" value="Protein kinase-like (PK-like)"/>
    <property type="match status" value="1"/>
</dbReference>
<dbReference type="PANTHER" id="PTHR48053:SF32">
    <property type="entry name" value="LEUCINE RICH REPEAT FAMILY PROTEIN, EXPRESSED"/>
    <property type="match status" value="1"/>
</dbReference>
<evidence type="ECO:0000256" key="16">
    <source>
        <dbReference type="ARBA" id="ARBA00022989"/>
    </source>
</evidence>
<comment type="catalytic activity">
    <reaction evidence="22">
        <text>L-seryl-[protein] + ATP = O-phospho-L-seryl-[protein] + ADP + H(+)</text>
        <dbReference type="Rhea" id="RHEA:17989"/>
        <dbReference type="Rhea" id="RHEA-COMP:9863"/>
        <dbReference type="Rhea" id="RHEA-COMP:11604"/>
        <dbReference type="ChEBI" id="CHEBI:15378"/>
        <dbReference type="ChEBI" id="CHEBI:29999"/>
        <dbReference type="ChEBI" id="CHEBI:30616"/>
        <dbReference type="ChEBI" id="CHEBI:83421"/>
        <dbReference type="ChEBI" id="CHEBI:456216"/>
        <dbReference type="EC" id="2.7.11.1"/>
    </reaction>
</comment>
<dbReference type="Gene3D" id="3.80.10.10">
    <property type="entry name" value="Ribonuclease Inhibitor"/>
    <property type="match status" value="8"/>
</dbReference>
<dbReference type="EC" id="2.7.11.1" evidence="4"/>
<keyword evidence="18" id="KW-0675">Receptor</keyword>
<evidence type="ECO:0000256" key="4">
    <source>
        <dbReference type="ARBA" id="ARBA00012513"/>
    </source>
</evidence>
<evidence type="ECO:0000256" key="8">
    <source>
        <dbReference type="ARBA" id="ARBA00022614"/>
    </source>
</evidence>
<dbReference type="FunFam" id="1.10.510.10:FF:000445">
    <property type="entry name" value="MDIS1-interacting receptor like kinase 2"/>
    <property type="match status" value="1"/>
</dbReference>
<dbReference type="PROSITE" id="PS00107">
    <property type="entry name" value="PROTEIN_KINASE_ATP"/>
    <property type="match status" value="1"/>
</dbReference>
<dbReference type="InterPro" id="IPR011009">
    <property type="entry name" value="Kinase-like_dom_sf"/>
</dbReference>
<keyword evidence="27" id="KW-1185">Reference proteome</keyword>
<dbReference type="FunFam" id="3.80.10.10:FF:000439">
    <property type="entry name" value="LRR receptor-like serine/threonine-protein kinase FLS2"/>
    <property type="match status" value="1"/>
</dbReference>
<dbReference type="GO" id="GO:0006952">
    <property type="term" value="P:defense response"/>
    <property type="evidence" value="ECO:0007669"/>
    <property type="project" value="UniProtKB-ARBA"/>
</dbReference>
<evidence type="ECO:0000256" key="21">
    <source>
        <dbReference type="ARBA" id="ARBA00047899"/>
    </source>
</evidence>
<dbReference type="InterPro" id="IPR032675">
    <property type="entry name" value="LRR_dom_sf"/>
</dbReference>
<dbReference type="Gene3D" id="1.10.510.10">
    <property type="entry name" value="Transferase(Phosphotransferase) domain 1"/>
    <property type="match status" value="1"/>
</dbReference>
<evidence type="ECO:0000256" key="9">
    <source>
        <dbReference type="ARBA" id="ARBA00022679"/>
    </source>
</evidence>
<sequence length="1361" mass="150650">MEGRVFSAQNPTYLLLLLHIFLLALLPFKAISSPKTQAEALLSWKNTFDFSYAPSSLPSWSLTNLNNLCNWTAIVCDHSSTQVSQIDLSYFDIYATLTHFNFTPFLNLTQFNLSGNNFTGPIPSAIGNLSKLTTLDLGHNFFSGEIPVEIGMLTELKYLDLRENSLNSSIPSELGLCTNLAYLDLASNSLEGKIPSSIGQLKELQYLELRENSLNSSIPSELGLCTNLTYLNLISNHLEGKIPPSIGQLRELQYLDLHMNSLDSSIPSELGLCTNLTYLNLISNHLEGKIPPSIGQLRELQYLDLHMNSLDSSIPSELGLCTNLTYLNLISNHLEGKIPPSIGQLRELQYLDLHMNSLDSSIPSELGLCTNLTYLNLISNHLEGKIPPSIGQLRELQYLDLHMNSLDSSIPSELGLCTNLTYLNLASNSLEGKIPSSIGQLGELRHLDLQNNSLNSSIPSELGLCTNLTYLALTSNKLSGELPLSLSNLNNITHLSLFANRFTGPLLPSLLSNWTKVAHLLLQHNSFSGNIPPEIGRLSNLIDLDLSRNQFSGSIPLTLWKLRNILSLNLSYNNLNGPFPENIDFPFPENIDLSNNNFTQAEAFLSWKITFASAPPSLTSWSPTNLNNLCNWTAIVCDHSSKQVSQIDLSNFNISATLTRFSFTPFLNLTQFNLSGNNFTGPIPSAIGNLSKLTTLDLGHNLFSQEIPVEIGMLTELRYLSFYNNGLSGTIPYQLSNLQKVQFLILGANYLLENPDWSKFSGMPSLTYLDFSLNSFNSEFPEFISKCLNLTFLDLSGNFFTGQIPEQVFTNLGKLEYLNLTNNQFQGPLPSNFPKLKHLHLAQNNFGGAIPEDIGLISGLQRIDLAWNSLEGPIPPSIGQLRELQYLDLHKNSLNSSIPSELGLCTSLTYLDLSSNQLSGSIPLTLSKLPFIQSLNLSNNLNGPFPLMKNFDLSNNNFTWEFQKDPDNTFVGNSGLCGDARGLTRACNSNINNNKVIIGVLVPVCGLLVVATAIALILMFHKKTRRVLKKVNSAQNFENFESMILQEEVKFTFGEVVKAIDNFHEKYCIGTGGFGRVYKAELLSGQVVAVKRLNTSDSNDIPAINLQSFENEIRTLTNVRHRNIIRLYGFCSRKGCIFLLYEYLERGSLGKALYGVDGVTELGWATRVKVVKGLAHALSYLHHDCSPPIVHRDVTVNNVLLESDFEARLSDFGTARLISANSSNWTHIVGSFGYMAPELALTMRVTDKCDVYSFGVVALEVMMGRHPGDLLESQLSESSKSMKENNTELLLKDLLDQRLEAPNNELAKAVVLVMSLALGCIRTRPGSRPTMLYVAQKLSAHSLPSLPEPFGMLTINKLMGI</sequence>
<dbReference type="InterPro" id="IPR013210">
    <property type="entry name" value="LRR_N_plant-typ"/>
</dbReference>
<keyword evidence="7" id="KW-0597">Phosphoprotein</keyword>
<dbReference type="Pfam" id="PF23598">
    <property type="entry name" value="LRR_14"/>
    <property type="match status" value="2"/>
</dbReference>
<organism evidence="27 28">
    <name type="scientific">Prunus avium</name>
    <name type="common">Cherry</name>
    <name type="synonym">Cerasus avium</name>
    <dbReference type="NCBI Taxonomy" id="42229"/>
    <lineage>
        <taxon>Eukaryota</taxon>
        <taxon>Viridiplantae</taxon>
        <taxon>Streptophyta</taxon>
        <taxon>Embryophyta</taxon>
        <taxon>Tracheophyta</taxon>
        <taxon>Spermatophyta</taxon>
        <taxon>Magnoliopsida</taxon>
        <taxon>eudicotyledons</taxon>
        <taxon>Gunneridae</taxon>
        <taxon>Pentapetalae</taxon>
        <taxon>rosids</taxon>
        <taxon>fabids</taxon>
        <taxon>Rosales</taxon>
        <taxon>Rosaceae</taxon>
        <taxon>Amygdaloideae</taxon>
        <taxon>Amygdaleae</taxon>
        <taxon>Prunus</taxon>
    </lineage>
</organism>
<comment type="catalytic activity">
    <reaction evidence="21">
        <text>L-threonyl-[protein] + ATP = O-phospho-L-threonyl-[protein] + ADP + H(+)</text>
        <dbReference type="Rhea" id="RHEA:46608"/>
        <dbReference type="Rhea" id="RHEA-COMP:11060"/>
        <dbReference type="Rhea" id="RHEA-COMP:11605"/>
        <dbReference type="ChEBI" id="CHEBI:15378"/>
        <dbReference type="ChEBI" id="CHEBI:30013"/>
        <dbReference type="ChEBI" id="CHEBI:30616"/>
        <dbReference type="ChEBI" id="CHEBI:61977"/>
        <dbReference type="ChEBI" id="CHEBI:456216"/>
        <dbReference type="EC" id="2.7.11.1"/>
    </reaction>
</comment>
<dbReference type="GO" id="GO:0009653">
    <property type="term" value="P:anatomical structure morphogenesis"/>
    <property type="evidence" value="ECO:0007669"/>
    <property type="project" value="UniProtKB-ARBA"/>
</dbReference>
<dbReference type="InterPro" id="IPR055414">
    <property type="entry name" value="LRR_R13L4/SHOC2-like"/>
</dbReference>
<keyword evidence="6" id="KW-0723">Serine/threonine-protein kinase</keyword>
<evidence type="ECO:0000256" key="2">
    <source>
        <dbReference type="ARBA" id="ARBA00004236"/>
    </source>
</evidence>
<evidence type="ECO:0000256" key="5">
    <source>
        <dbReference type="ARBA" id="ARBA00022512"/>
    </source>
</evidence>
<keyword evidence="15 23" id="KW-0067">ATP-binding</keyword>
<keyword evidence="13 23" id="KW-0547">Nucleotide-binding</keyword>
<feature type="binding site" evidence="23">
    <location>
        <position position="1091"/>
    </location>
    <ligand>
        <name>ATP</name>
        <dbReference type="ChEBI" id="CHEBI:30616"/>
    </ligand>
</feature>
<dbReference type="PROSITE" id="PS51450">
    <property type="entry name" value="LRR"/>
    <property type="match status" value="3"/>
</dbReference>
<dbReference type="FunFam" id="3.80.10.10:FF:000095">
    <property type="entry name" value="LRR receptor-like serine/threonine-protein kinase GSO1"/>
    <property type="match status" value="1"/>
</dbReference>
<evidence type="ECO:0000256" key="23">
    <source>
        <dbReference type="PROSITE-ProRule" id="PRU10141"/>
    </source>
</evidence>
<evidence type="ECO:0000256" key="6">
    <source>
        <dbReference type="ARBA" id="ARBA00022527"/>
    </source>
</evidence>
<evidence type="ECO:0000256" key="25">
    <source>
        <dbReference type="SAM" id="SignalP"/>
    </source>
</evidence>
<dbReference type="GO" id="GO:0005886">
    <property type="term" value="C:plasma membrane"/>
    <property type="evidence" value="ECO:0007669"/>
    <property type="project" value="UniProtKB-SubCell"/>
</dbReference>
<dbReference type="PROSITE" id="PS00109">
    <property type="entry name" value="PROTEIN_KINASE_TYR"/>
    <property type="match status" value="1"/>
</dbReference>
<evidence type="ECO:0000256" key="11">
    <source>
        <dbReference type="ARBA" id="ARBA00022729"/>
    </source>
</evidence>
<evidence type="ECO:0000256" key="1">
    <source>
        <dbReference type="ARBA" id="ARBA00004191"/>
    </source>
</evidence>
<dbReference type="Gene3D" id="3.30.200.20">
    <property type="entry name" value="Phosphorylase Kinase, domain 1"/>
    <property type="match status" value="1"/>
</dbReference>
<dbReference type="GO" id="GO:0099402">
    <property type="term" value="P:plant organ development"/>
    <property type="evidence" value="ECO:0007669"/>
    <property type="project" value="UniProtKB-ARBA"/>
</dbReference>
<dbReference type="FunFam" id="3.80.10.10:FF:000687">
    <property type="entry name" value="Leucine Rich Repeat family protein, expressed"/>
    <property type="match status" value="1"/>
</dbReference>
<evidence type="ECO:0000313" key="27">
    <source>
        <dbReference type="Proteomes" id="UP000515124"/>
    </source>
</evidence>
<dbReference type="PANTHER" id="PTHR48053">
    <property type="entry name" value="LEUCINE RICH REPEAT FAMILY PROTEIN, EXPRESSED"/>
    <property type="match status" value="1"/>
</dbReference>